<dbReference type="EMBL" id="UJZG01000003">
    <property type="protein sequence ID" value="SXD92072.1"/>
    <property type="molecule type" value="Genomic_DNA"/>
</dbReference>
<dbReference type="InterPro" id="IPR003458">
    <property type="entry name" value="Phage_T4_Gp38_tail_assem"/>
</dbReference>
<evidence type="ECO:0000313" key="2">
    <source>
        <dbReference type="Proteomes" id="UP000257712"/>
    </source>
</evidence>
<reference evidence="1 2" key="1">
    <citation type="submission" date="2018-08" db="EMBL/GenBank/DDBJ databases">
        <authorList>
            <consortium name="Pathogen Informatics"/>
        </authorList>
    </citation>
    <scope>NUCLEOTIDE SEQUENCE [LARGE SCALE GENOMIC DNA]</scope>
    <source>
        <strain evidence="1 2">EuSCAPE_IT371</strain>
    </source>
</reference>
<protein>
    <submittedName>
        <fullName evidence="1">Phage tail fiber assembly protein</fullName>
    </submittedName>
</protein>
<dbReference type="Proteomes" id="UP000257712">
    <property type="component" value="Unassembled WGS sequence"/>
</dbReference>
<gene>
    <name evidence="1" type="ORF">SAMEA3538780_01696</name>
</gene>
<organism evidence="1 2">
    <name type="scientific">Klebsiella quasivariicola</name>
    <dbReference type="NCBI Taxonomy" id="2026240"/>
    <lineage>
        <taxon>Bacteria</taxon>
        <taxon>Pseudomonadati</taxon>
        <taxon>Pseudomonadota</taxon>
        <taxon>Gammaproteobacteria</taxon>
        <taxon>Enterobacterales</taxon>
        <taxon>Enterobacteriaceae</taxon>
        <taxon>Klebsiella/Raoultella group</taxon>
        <taxon>Klebsiella</taxon>
        <taxon>Klebsiella pneumoniae complex</taxon>
    </lineage>
</organism>
<dbReference type="RefSeq" id="WP_115655926.1">
    <property type="nucleotide sequence ID" value="NZ_UJZG01000003.1"/>
</dbReference>
<dbReference type="PANTHER" id="PTHR34413:SF2">
    <property type="entry name" value="PROPHAGE TAIL FIBER ASSEMBLY PROTEIN HOMOLOG TFAE-RELATED"/>
    <property type="match status" value="1"/>
</dbReference>
<name>A0A8B4TTZ5_9ENTR</name>
<dbReference type="Pfam" id="PF02413">
    <property type="entry name" value="Caudo_TAP"/>
    <property type="match status" value="1"/>
</dbReference>
<dbReference type="AlphaFoldDB" id="A0A8B4TTZ5"/>
<dbReference type="InterPro" id="IPR051220">
    <property type="entry name" value="TFA_Chaperone"/>
</dbReference>
<accession>A0A8B4TTZ5</accession>
<sequence length="207" mass="22736">MSDDINAVFDSNLIATQAGTVQVFHFDMSSREFIGTEEVYIHVGVGLPAFSCMEEPPVQSEYQVAVRSEDNSSWTVTEDYRGVTVYDLQTLASHVITEPGPIPDTVTTSAPSTPYDKWDGSAWVTDADAQHAADIAAADLQKKQMITQASAEISILLDAVNLNMATDEEKFRLTALQAYRVQLNRVDTSLAPDIFWPVMTTPEADNV</sequence>
<comment type="caution">
    <text evidence="1">The sequence shown here is derived from an EMBL/GenBank/DDBJ whole genome shotgun (WGS) entry which is preliminary data.</text>
</comment>
<proteinExistence type="predicted"/>
<evidence type="ECO:0000313" key="1">
    <source>
        <dbReference type="EMBL" id="SXD92072.1"/>
    </source>
</evidence>
<dbReference type="PANTHER" id="PTHR34413">
    <property type="entry name" value="PROPHAGE TAIL FIBER ASSEMBLY PROTEIN HOMOLOG TFAE-RELATED-RELATED"/>
    <property type="match status" value="1"/>
</dbReference>